<evidence type="ECO:0000313" key="1">
    <source>
        <dbReference type="EMBL" id="GAI08623.1"/>
    </source>
</evidence>
<dbReference type="PANTHER" id="PTHR12994:SF17">
    <property type="entry name" value="LD30995P"/>
    <property type="match status" value="1"/>
</dbReference>
<evidence type="ECO:0008006" key="2">
    <source>
        <dbReference type="Google" id="ProtNLM"/>
    </source>
</evidence>
<protein>
    <recommendedName>
        <fullName evidence="2">Dipeptidase</fullName>
    </recommendedName>
</protein>
<comment type="caution">
    <text evidence="1">The sequence shown here is derived from an EMBL/GenBank/DDBJ whole genome shotgun (WGS) entry which is preliminary data.</text>
</comment>
<gene>
    <name evidence="1" type="ORF">S06H3_21771</name>
</gene>
<dbReference type="GO" id="GO:0070004">
    <property type="term" value="F:cysteine-type exopeptidase activity"/>
    <property type="evidence" value="ECO:0007669"/>
    <property type="project" value="InterPro"/>
</dbReference>
<dbReference type="EMBL" id="BARV01011491">
    <property type="protein sequence ID" value="GAI08623.1"/>
    <property type="molecule type" value="Genomic_DNA"/>
</dbReference>
<dbReference type="PANTHER" id="PTHR12994">
    <property type="entry name" value="SECERNIN"/>
    <property type="match status" value="1"/>
</dbReference>
<feature type="non-terminal residue" evidence="1">
    <location>
        <position position="1"/>
    </location>
</feature>
<dbReference type="AlphaFoldDB" id="X1KPK7"/>
<organism evidence="1">
    <name type="scientific">marine sediment metagenome</name>
    <dbReference type="NCBI Taxonomy" id="412755"/>
    <lineage>
        <taxon>unclassified sequences</taxon>
        <taxon>metagenomes</taxon>
        <taxon>ecological metagenomes</taxon>
    </lineage>
</organism>
<sequence>SYDNSFLIADAKESWILETVGRRWIARKIDYGYGAISNGLGIGTKWDLASADIIDYALEKGWCPTARKESFNFAQAYGDRKEKLLNLAGWRAKKTAGSLGKKKEISFTSMMQIAKVHFPPICMHKLPSGTGSVRTASSVIAILPDSDDKLVQFWWTPGPPCRGIYVPFFIDGNKIPEIVSRAGKAGKSVTPAPVPY</sequence>
<name>X1KPK7_9ZZZZ</name>
<accession>X1KPK7</accession>
<proteinExistence type="predicted"/>
<reference evidence="1" key="1">
    <citation type="journal article" date="2014" name="Front. Microbiol.">
        <title>High frequency of phylogenetically diverse reductive dehalogenase-homologous genes in deep subseafloor sedimentary metagenomes.</title>
        <authorList>
            <person name="Kawai M."/>
            <person name="Futagami T."/>
            <person name="Toyoda A."/>
            <person name="Takaki Y."/>
            <person name="Nishi S."/>
            <person name="Hori S."/>
            <person name="Arai W."/>
            <person name="Tsubouchi T."/>
            <person name="Morono Y."/>
            <person name="Uchiyama I."/>
            <person name="Ito T."/>
            <person name="Fujiyama A."/>
            <person name="Inagaki F."/>
            <person name="Takami H."/>
        </authorList>
    </citation>
    <scope>NUCLEOTIDE SEQUENCE</scope>
    <source>
        <strain evidence="1">Expedition CK06-06</strain>
    </source>
</reference>
<dbReference type="GO" id="GO:0006508">
    <property type="term" value="P:proteolysis"/>
    <property type="evidence" value="ECO:0007669"/>
    <property type="project" value="InterPro"/>
</dbReference>
<dbReference type="GO" id="GO:0016805">
    <property type="term" value="F:dipeptidase activity"/>
    <property type="evidence" value="ECO:0007669"/>
    <property type="project" value="InterPro"/>
</dbReference>
<dbReference type="InterPro" id="IPR005322">
    <property type="entry name" value="Peptidase_C69"/>
</dbReference>
<dbReference type="Pfam" id="PF03577">
    <property type="entry name" value="Peptidase_C69"/>
    <property type="match status" value="1"/>
</dbReference>